<evidence type="ECO:0008006" key="4">
    <source>
        <dbReference type="Google" id="ProtNLM"/>
    </source>
</evidence>
<keyword evidence="1" id="KW-0472">Membrane</keyword>
<keyword evidence="3" id="KW-1185">Reference proteome</keyword>
<dbReference type="RefSeq" id="WP_376808846.1">
    <property type="nucleotide sequence ID" value="NZ_JBHTAC010000032.1"/>
</dbReference>
<keyword evidence="1" id="KW-1133">Transmembrane helix</keyword>
<evidence type="ECO:0000313" key="3">
    <source>
        <dbReference type="Proteomes" id="UP001596392"/>
    </source>
</evidence>
<reference evidence="3" key="1">
    <citation type="journal article" date="2019" name="Int. J. Syst. Evol. Microbiol.">
        <title>The Global Catalogue of Microorganisms (GCM) 10K type strain sequencing project: providing services to taxonomists for standard genome sequencing and annotation.</title>
        <authorList>
            <consortium name="The Broad Institute Genomics Platform"/>
            <consortium name="The Broad Institute Genome Sequencing Center for Infectious Disease"/>
            <person name="Wu L."/>
            <person name="Ma J."/>
        </authorList>
    </citation>
    <scope>NUCLEOTIDE SEQUENCE [LARGE SCALE GENOMIC DNA]</scope>
    <source>
        <strain evidence="3">CGMCC 1.9106</strain>
    </source>
</reference>
<protein>
    <recommendedName>
        <fullName evidence="4">Subtilisin inhibitor-like</fullName>
    </recommendedName>
</protein>
<dbReference type="EMBL" id="JBHTAC010000032">
    <property type="protein sequence ID" value="MFC7245976.1"/>
    <property type="molecule type" value="Genomic_DNA"/>
</dbReference>
<feature type="transmembrane region" description="Helical" evidence="1">
    <location>
        <begin position="15"/>
        <end position="37"/>
    </location>
</feature>
<proteinExistence type="predicted"/>
<evidence type="ECO:0000256" key="1">
    <source>
        <dbReference type="SAM" id="Phobius"/>
    </source>
</evidence>
<keyword evidence="1" id="KW-0812">Transmembrane</keyword>
<accession>A0ABW2H5T0</accession>
<gene>
    <name evidence="2" type="ORF">ACFQO7_26155</name>
</gene>
<comment type="caution">
    <text evidence="2">The sequence shown here is derived from an EMBL/GenBank/DDBJ whole genome shotgun (WGS) entry which is preliminary data.</text>
</comment>
<organism evidence="2 3">
    <name type="scientific">Catellatospora aurea</name>
    <dbReference type="NCBI Taxonomy" id="1337874"/>
    <lineage>
        <taxon>Bacteria</taxon>
        <taxon>Bacillati</taxon>
        <taxon>Actinomycetota</taxon>
        <taxon>Actinomycetes</taxon>
        <taxon>Micromonosporales</taxon>
        <taxon>Micromonosporaceae</taxon>
        <taxon>Catellatospora</taxon>
    </lineage>
</organism>
<evidence type="ECO:0000313" key="2">
    <source>
        <dbReference type="EMBL" id="MFC7245976.1"/>
    </source>
</evidence>
<dbReference type="Proteomes" id="UP001596392">
    <property type="component" value="Unassembled WGS sequence"/>
</dbReference>
<sequence length="142" mass="14453">MSSAESPAPLRRTSAVVTIAATVVGTILAYLSLAAAVKWPPFQDGAKPTVTVFRGDPPQDPRCPGSSCANVGVQLAGFAPGSTVRCTFDSAGGPGAFGPYVATVDEDGYHRGQSTNFYGTPQGWVSATCGEATGALNPWGDS</sequence>
<name>A0ABW2H5T0_9ACTN</name>